<dbReference type="SUPFAM" id="SSF53474">
    <property type="entry name" value="alpha/beta-Hydrolases"/>
    <property type="match status" value="1"/>
</dbReference>
<keyword evidence="3" id="KW-1185">Reference proteome</keyword>
<protein>
    <submittedName>
        <fullName evidence="2">Pimeloyl-ACP methyl ester carboxylesterase</fullName>
    </submittedName>
</protein>
<dbReference type="PANTHER" id="PTHR43433">
    <property type="entry name" value="HYDROLASE, ALPHA/BETA FOLD FAMILY PROTEIN"/>
    <property type="match status" value="1"/>
</dbReference>
<dbReference type="InterPro" id="IPR050471">
    <property type="entry name" value="AB_hydrolase"/>
</dbReference>
<dbReference type="Gene3D" id="3.40.50.1820">
    <property type="entry name" value="alpha/beta hydrolase"/>
    <property type="match status" value="1"/>
</dbReference>
<evidence type="ECO:0000259" key="1">
    <source>
        <dbReference type="Pfam" id="PF00561"/>
    </source>
</evidence>
<dbReference type="RefSeq" id="WP_185005140.1">
    <property type="nucleotide sequence ID" value="NZ_BAAAUI010000001.1"/>
</dbReference>
<sequence length="292" mass="30866">MREVEVRTVALPDGRRLGYYEFGDPAGTPCVYSPGWPASGLLGGVYDETARVAGVRWLSVDKPGCGASDLDPRRSLARYAADIACLADHLGLARFAAVGESGGGPHALALAHALPDRLTTTILLAAIGPGHESQVRQGMRGGNRWLFLLAQHAPWLLRLQLGVLSRMVRNPAAARRFEQSMLRRASPADRTALAGVDTGWLAGSAVGALRDGGRAATQELVMIARPWGFGLGEITAPVLAWHGDQDTNVPLPVARRLAGELPDCTLRVIEGQAHGVGLVVRAEVMAAIQAAS</sequence>
<gene>
    <name evidence="2" type="ORF">HNR67_005502</name>
</gene>
<accession>A0A7W7CH36</accession>
<name>A0A7W7CH36_9PSEU</name>
<dbReference type="GO" id="GO:0003824">
    <property type="term" value="F:catalytic activity"/>
    <property type="evidence" value="ECO:0007669"/>
    <property type="project" value="UniProtKB-ARBA"/>
</dbReference>
<dbReference type="Pfam" id="PF00561">
    <property type="entry name" value="Abhydrolase_1"/>
    <property type="match status" value="1"/>
</dbReference>
<dbReference type="InterPro" id="IPR029058">
    <property type="entry name" value="AB_hydrolase_fold"/>
</dbReference>
<dbReference type="AlphaFoldDB" id="A0A7W7CH36"/>
<evidence type="ECO:0000313" key="3">
    <source>
        <dbReference type="Proteomes" id="UP000533598"/>
    </source>
</evidence>
<comment type="caution">
    <text evidence="2">The sequence shown here is derived from an EMBL/GenBank/DDBJ whole genome shotgun (WGS) entry which is preliminary data.</text>
</comment>
<reference evidence="2 3" key="1">
    <citation type="submission" date="2020-08" db="EMBL/GenBank/DDBJ databases">
        <title>Sequencing the genomes of 1000 actinobacteria strains.</title>
        <authorList>
            <person name="Klenk H.-P."/>
        </authorList>
    </citation>
    <scope>NUCLEOTIDE SEQUENCE [LARGE SCALE GENOMIC DNA]</scope>
    <source>
        <strain evidence="2 3">DSM 44230</strain>
    </source>
</reference>
<dbReference type="Proteomes" id="UP000533598">
    <property type="component" value="Unassembled WGS sequence"/>
</dbReference>
<dbReference type="PANTHER" id="PTHR43433:SF10">
    <property type="entry name" value="AB HYDROLASE-1 DOMAIN-CONTAINING PROTEIN"/>
    <property type="match status" value="1"/>
</dbReference>
<proteinExistence type="predicted"/>
<dbReference type="InterPro" id="IPR000073">
    <property type="entry name" value="AB_hydrolase_1"/>
</dbReference>
<dbReference type="EMBL" id="JACHMH010000001">
    <property type="protein sequence ID" value="MBB4679384.1"/>
    <property type="molecule type" value="Genomic_DNA"/>
</dbReference>
<evidence type="ECO:0000313" key="2">
    <source>
        <dbReference type="EMBL" id="MBB4679384.1"/>
    </source>
</evidence>
<organism evidence="2 3">
    <name type="scientific">Crossiella cryophila</name>
    <dbReference type="NCBI Taxonomy" id="43355"/>
    <lineage>
        <taxon>Bacteria</taxon>
        <taxon>Bacillati</taxon>
        <taxon>Actinomycetota</taxon>
        <taxon>Actinomycetes</taxon>
        <taxon>Pseudonocardiales</taxon>
        <taxon>Pseudonocardiaceae</taxon>
        <taxon>Crossiella</taxon>
    </lineage>
</organism>
<feature type="domain" description="AB hydrolase-1" evidence="1">
    <location>
        <begin position="54"/>
        <end position="275"/>
    </location>
</feature>